<dbReference type="PIRSF" id="PIRSF010372">
    <property type="entry name" value="PaiB"/>
    <property type="match status" value="1"/>
</dbReference>
<dbReference type="Gene3D" id="2.30.110.10">
    <property type="entry name" value="Electron Transport, Fmn-binding Protein, Chain A"/>
    <property type="match status" value="1"/>
</dbReference>
<dbReference type="InterPro" id="IPR007396">
    <property type="entry name" value="TR_PAI2-type"/>
</dbReference>
<proteinExistence type="predicted"/>
<dbReference type="SUPFAM" id="SSF50475">
    <property type="entry name" value="FMN-binding split barrel"/>
    <property type="match status" value="1"/>
</dbReference>
<comment type="caution">
    <text evidence="1">The sequence shown here is derived from an EMBL/GenBank/DDBJ whole genome shotgun (WGS) entry which is preliminary data.</text>
</comment>
<dbReference type="Pfam" id="PF04299">
    <property type="entry name" value="FMN_bind_2"/>
    <property type="match status" value="1"/>
</dbReference>
<evidence type="ECO:0000313" key="2">
    <source>
        <dbReference type="Proteomes" id="UP000254258"/>
    </source>
</evidence>
<accession>A0A370X8T2</accession>
<dbReference type="OrthoDB" id="9794948at2"/>
<dbReference type="PANTHER" id="PTHR35802">
    <property type="entry name" value="PROTEASE SYNTHASE AND SPORULATION PROTEIN PAI 2"/>
    <property type="match status" value="1"/>
</dbReference>
<dbReference type="RefSeq" id="WP_115493851.1">
    <property type="nucleotide sequence ID" value="NZ_QRBE01000001.1"/>
</dbReference>
<dbReference type="AlphaFoldDB" id="A0A370X8T2"/>
<protein>
    <submittedName>
        <fullName evidence="1">FMN-binding negative transcriptional regulator</fullName>
    </submittedName>
</protein>
<dbReference type="EMBL" id="QRBE01000001">
    <property type="protein sequence ID" value="RDS84829.1"/>
    <property type="molecule type" value="Genomic_DNA"/>
</dbReference>
<keyword evidence="2" id="KW-1185">Reference proteome</keyword>
<organism evidence="1 2">
    <name type="scientific">Dyella monticola</name>
    <dbReference type="NCBI Taxonomy" id="1927958"/>
    <lineage>
        <taxon>Bacteria</taxon>
        <taxon>Pseudomonadati</taxon>
        <taxon>Pseudomonadota</taxon>
        <taxon>Gammaproteobacteria</taxon>
        <taxon>Lysobacterales</taxon>
        <taxon>Rhodanobacteraceae</taxon>
        <taxon>Dyella</taxon>
    </lineage>
</organism>
<dbReference type="PANTHER" id="PTHR35802:SF1">
    <property type="entry name" value="PROTEASE SYNTHASE AND SPORULATION PROTEIN PAI 2"/>
    <property type="match status" value="1"/>
</dbReference>
<dbReference type="InterPro" id="IPR012349">
    <property type="entry name" value="Split_barrel_FMN-bd"/>
</dbReference>
<gene>
    <name evidence="1" type="ORF">DWU98_02410</name>
</gene>
<name>A0A370X8T2_9GAMM</name>
<sequence>MYLPRAFHETRIDVLQALMRDYPFATIVTHGADGLTANHLPLELTGDASLHGHVASGNELTQADGAQVLVIFHGADGYISPNWYPSKHETGREVPTWNYAVVHVHGRLRVVQDKAWLRQLLERLTDRHEASQPKPWHVGDAPEDHIENMLRMIVGIDIAIERIEGKFKLSQNHPDANRAGVLKGLAERNGRRDAELAQLMQQAEERRRDG</sequence>
<evidence type="ECO:0000313" key="1">
    <source>
        <dbReference type="EMBL" id="RDS84829.1"/>
    </source>
</evidence>
<dbReference type="Proteomes" id="UP000254258">
    <property type="component" value="Unassembled WGS sequence"/>
</dbReference>
<reference evidence="1 2" key="1">
    <citation type="submission" date="2018-07" db="EMBL/GenBank/DDBJ databases">
        <title>Dyella monticola sp. nov. and Dyella psychrodurans sp. nov. isolated from monsoon evergreen broad-leaved forest soil of Dinghu Mountain, China.</title>
        <authorList>
            <person name="Gao Z."/>
            <person name="Qiu L."/>
        </authorList>
    </citation>
    <scope>NUCLEOTIDE SEQUENCE [LARGE SCALE GENOMIC DNA]</scope>
    <source>
        <strain evidence="1 2">4G-K06</strain>
    </source>
</reference>